<organism evidence="1 2">
    <name type="scientific">Ramazzottius varieornatus</name>
    <name type="common">Water bear</name>
    <name type="synonym">Tardigrade</name>
    <dbReference type="NCBI Taxonomy" id="947166"/>
    <lineage>
        <taxon>Eukaryota</taxon>
        <taxon>Metazoa</taxon>
        <taxon>Ecdysozoa</taxon>
        <taxon>Tardigrada</taxon>
        <taxon>Eutardigrada</taxon>
        <taxon>Parachela</taxon>
        <taxon>Hypsibioidea</taxon>
        <taxon>Ramazzottiidae</taxon>
        <taxon>Ramazzottius</taxon>
    </lineage>
</organism>
<gene>
    <name evidence="1" type="primary">RvY_07914-1</name>
    <name evidence="1" type="synonym">RvY_07914.1</name>
    <name evidence="1" type="ORF">RvY_07914</name>
</gene>
<dbReference type="Proteomes" id="UP000186922">
    <property type="component" value="Unassembled WGS sequence"/>
</dbReference>
<accession>A0A1D1V3Y7</accession>
<name>A0A1D1V3Y7_RAMVA</name>
<keyword evidence="2" id="KW-1185">Reference proteome</keyword>
<protein>
    <submittedName>
        <fullName evidence="1">Uncharacterized protein</fullName>
    </submittedName>
</protein>
<sequence length="113" mass="12916">MEQSRTCPTYAKHPIKAEYNPYSRGTLAICAYANPCGTTVRPSNRIWAEVRPATISPLKSSHEYFGSQYEMGRRLLQAVRVQHPFRSASRIFLHDKSPPVSDVRVFSSSRTQW</sequence>
<proteinExistence type="predicted"/>
<comment type="caution">
    <text evidence="1">The sequence shown here is derived from an EMBL/GenBank/DDBJ whole genome shotgun (WGS) entry which is preliminary data.</text>
</comment>
<evidence type="ECO:0000313" key="2">
    <source>
        <dbReference type="Proteomes" id="UP000186922"/>
    </source>
</evidence>
<evidence type="ECO:0000313" key="1">
    <source>
        <dbReference type="EMBL" id="GAU96476.1"/>
    </source>
</evidence>
<dbReference type="AlphaFoldDB" id="A0A1D1V3Y7"/>
<reference evidence="1 2" key="1">
    <citation type="journal article" date="2016" name="Nat. Commun.">
        <title>Extremotolerant tardigrade genome and improved radiotolerance of human cultured cells by tardigrade-unique protein.</title>
        <authorList>
            <person name="Hashimoto T."/>
            <person name="Horikawa D.D."/>
            <person name="Saito Y."/>
            <person name="Kuwahara H."/>
            <person name="Kozuka-Hata H."/>
            <person name="Shin-I T."/>
            <person name="Minakuchi Y."/>
            <person name="Ohishi K."/>
            <person name="Motoyama A."/>
            <person name="Aizu T."/>
            <person name="Enomoto A."/>
            <person name="Kondo K."/>
            <person name="Tanaka S."/>
            <person name="Hara Y."/>
            <person name="Koshikawa S."/>
            <person name="Sagara H."/>
            <person name="Miura T."/>
            <person name="Yokobori S."/>
            <person name="Miyagawa K."/>
            <person name="Suzuki Y."/>
            <person name="Kubo T."/>
            <person name="Oyama M."/>
            <person name="Kohara Y."/>
            <person name="Fujiyama A."/>
            <person name="Arakawa K."/>
            <person name="Katayama T."/>
            <person name="Toyoda A."/>
            <person name="Kunieda T."/>
        </authorList>
    </citation>
    <scope>NUCLEOTIDE SEQUENCE [LARGE SCALE GENOMIC DNA]</scope>
    <source>
        <strain evidence="1 2">YOKOZUNA-1</strain>
    </source>
</reference>
<dbReference type="EMBL" id="BDGG01000003">
    <property type="protein sequence ID" value="GAU96476.1"/>
    <property type="molecule type" value="Genomic_DNA"/>
</dbReference>